<comment type="similarity">
    <text evidence="1">Belongs to the protein-tyrosine phosphatase family. Non-receptor class myotubularin subfamily.</text>
</comment>
<evidence type="ECO:0000256" key="1">
    <source>
        <dbReference type="ARBA" id="ARBA00007471"/>
    </source>
</evidence>
<dbReference type="Pfam" id="PF06602">
    <property type="entry name" value="Myotub-related"/>
    <property type="match status" value="1"/>
</dbReference>
<gene>
    <name evidence="3" type="ORF">L798_11088</name>
</gene>
<dbReference type="CDD" id="cd13211">
    <property type="entry name" value="PH-GRAM_MTMR9"/>
    <property type="match status" value="1"/>
</dbReference>
<dbReference type="GO" id="GO:0010507">
    <property type="term" value="P:negative regulation of autophagy"/>
    <property type="evidence" value="ECO:0007669"/>
    <property type="project" value="TreeGrafter"/>
</dbReference>
<evidence type="ECO:0000313" key="3">
    <source>
        <dbReference type="EMBL" id="KDR15085.1"/>
    </source>
</evidence>
<dbReference type="EMBL" id="KK852848">
    <property type="protein sequence ID" value="KDR15085.1"/>
    <property type="molecule type" value="Genomic_DNA"/>
</dbReference>
<dbReference type="InterPro" id="IPR030564">
    <property type="entry name" value="Myotubularin"/>
</dbReference>
<dbReference type="GO" id="GO:0046856">
    <property type="term" value="P:phosphatidylinositol dephosphorylation"/>
    <property type="evidence" value="ECO:0007669"/>
    <property type="project" value="TreeGrafter"/>
</dbReference>
<dbReference type="FunCoup" id="A0A067R9B3">
    <property type="interactions" value="1565"/>
</dbReference>
<feature type="domain" description="Myotubularin phosphatase" evidence="2">
    <location>
        <begin position="124"/>
        <end position="497"/>
    </location>
</feature>
<dbReference type="GO" id="GO:0019903">
    <property type="term" value="F:protein phosphatase binding"/>
    <property type="evidence" value="ECO:0007669"/>
    <property type="project" value="TreeGrafter"/>
</dbReference>
<dbReference type="SUPFAM" id="SSF52799">
    <property type="entry name" value="(Phosphotyrosine protein) phosphatases II"/>
    <property type="match status" value="1"/>
</dbReference>
<dbReference type="STRING" id="136037.A0A067R9B3"/>
<organism evidence="3 4">
    <name type="scientific">Zootermopsis nevadensis</name>
    <name type="common">Dampwood termite</name>
    <dbReference type="NCBI Taxonomy" id="136037"/>
    <lineage>
        <taxon>Eukaryota</taxon>
        <taxon>Metazoa</taxon>
        <taxon>Ecdysozoa</taxon>
        <taxon>Arthropoda</taxon>
        <taxon>Hexapoda</taxon>
        <taxon>Insecta</taxon>
        <taxon>Pterygota</taxon>
        <taxon>Neoptera</taxon>
        <taxon>Polyneoptera</taxon>
        <taxon>Dictyoptera</taxon>
        <taxon>Blattodea</taxon>
        <taxon>Blattoidea</taxon>
        <taxon>Termitoidae</taxon>
        <taxon>Termopsidae</taxon>
        <taxon>Zootermopsis</taxon>
    </lineage>
</organism>
<dbReference type="Gene3D" id="2.30.29.30">
    <property type="entry name" value="Pleckstrin-homology domain (PH domain)/Phosphotyrosine-binding domain (PTB)"/>
    <property type="match status" value="1"/>
</dbReference>
<evidence type="ECO:0000259" key="2">
    <source>
        <dbReference type="PROSITE" id="PS51339"/>
    </source>
</evidence>
<dbReference type="GO" id="GO:0005737">
    <property type="term" value="C:cytoplasm"/>
    <property type="evidence" value="ECO:0007669"/>
    <property type="project" value="TreeGrafter"/>
</dbReference>
<dbReference type="InterPro" id="IPR048994">
    <property type="entry name" value="PH-GRAM_MTMR6-9"/>
</dbReference>
<dbReference type="OMA" id="IEREWIC"/>
<dbReference type="PANTHER" id="PTHR10807">
    <property type="entry name" value="MYOTUBULARIN-RELATED"/>
    <property type="match status" value="1"/>
</dbReference>
<dbReference type="Proteomes" id="UP000027135">
    <property type="component" value="Unassembled WGS sequence"/>
</dbReference>
<dbReference type="eggNOG" id="KOG1089">
    <property type="taxonomic scope" value="Eukaryota"/>
</dbReference>
<dbReference type="SUPFAM" id="SSF50729">
    <property type="entry name" value="PH domain-like"/>
    <property type="match status" value="1"/>
</dbReference>
<accession>A0A067R9B3</accession>
<dbReference type="AlphaFoldDB" id="A0A067R9B3"/>
<dbReference type="InParanoid" id="A0A067R9B3"/>
<dbReference type="InterPro" id="IPR011993">
    <property type="entry name" value="PH-like_dom_sf"/>
</dbReference>
<dbReference type="PANTHER" id="PTHR10807:SF73">
    <property type="entry name" value="LD06050P"/>
    <property type="match status" value="1"/>
</dbReference>
<name>A0A067R9B3_ZOONE</name>
<dbReference type="InterPro" id="IPR010569">
    <property type="entry name" value="Myotubularin-like_Pase_dom"/>
</dbReference>
<dbReference type="Pfam" id="PF21098">
    <property type="entry name" value="PH-GRAM_MTMR6-like"/>
    <property type="match status" value="1"/>
</dbReference>
<reference evidence="3 4" key="1">
    <citation type="journal article" date="2014" name="Nat. Commun.">
        <title>Molecular traces of alternative social organization in a termite genome.</title>
        <authorList>
            <person name="Terrapon N."/>
            <person name="Li C."/>
            <person name="Robertson H.M."/>
            <person name="Ji L."/>
            <person name="Meng X."/>
            <person name="Booth W."/>
            <person name="Chen Z."/>
            <person name="Childers C.P."/>
            <person name="Glastad K.M."/>
            <person name="Gokhale K."/>
            <person name="Gowin J."/>
            <person name="Gronenberg W."/>
            <person name="Hermansen R.A."/>
            <person name="Hu H."/>
            <person name="Hunt B.G."/>
            <person name="Huylmans A.K."/>
            <person name="Khalil S.M."/>
            <person name="Mitchell R.D."/>
            <person name="Munoz-Torres M.C."/>
            <person name="Mustard J.A."/>
            <person name="Pan H."/>
            <person name="Reese J.T."/>
            <person name="Scharf M.E."/>
            <person name="Sun F."/>
            <person name="Vogel H."/>
            <person name="Xiao J."/>
            <person name="Yang W."/>
            <person name="Yang Z."/>
            <person name="Yang Z."/>
            <person name="Zhou J."/>
            <person name="Zhu J."/>
            <person name="Brent C.S."/>
            <person name="Elsik C.G."/>
            <person name="Goodisman M.A."/>
            <person name="Liberles D.A."/>
            <person name="Roe R.M."/>
            <person name="Vargo E.L."/>
            <person name="Vilcinskas A."/>
            <person name="Wang J."/>
            <person name="Bornberg-Bauer E."/>
            <person name="Korb J."/>
            <person name="Zhang G."/>
            <person name="Liebig J."/>
        </authorList>
    </citation>
    <scope>NUCLEOTIDE SEQUENCE [LARGE SCALE GENOMIC DNA]</scope>
    <source>
        <tissue evidence="3">Whole organism</tissue>
    </source>
</reference>
<dbReference type="PROSITE" id="PS51339">
    <property type="entry name" value="PPASE_MYOTUBULARIN"/>
    <property type="match status" value="1"/>
</dbReference>
<evidence type="ECO:0000313" key="4">
    <source>
        <dbReference type="Proteomes" id="UP000027135"/>
    </source>
</evidence>
<keyword evidence="4" id="KW-1185">Reference proteome</keyword>
<protein>
    <submittedName>
        <fullName evidence="3">Myotubularin-related protein 9</fullName>
    </submittedName>
</protein>
<dbReference type="InterPro" id="IPR029021">
    <property type="entry name" value="Prot-tyrosine_phosphatase-like"/>
</dbReference>
<sequence>MEFVELILIPKLDGVVMHGPFQKPVDGTLCITGHHLILSTRKEGVEELWLLHHNVDAVEKKLNGLQGGSLIIKCKDFRIIQLDICTPDEFAKVATTIESLSSLDEPNKLYPFFYRPLFPIMEDGWTAFRPETEYSQLVTSQGDEWRISYINKDFQVCATYPSAVVVPKCVDDNTIKAAASFREGGRFPVLSYRHDGGSVLMRSSQPLTGPNSKRCKEDERLINSVLGPGKRGYIIDTRTQTLAQTAKSRGGGFEVEMYYPQWRRINKPIDRHHVLLDSLAKLIEACNDTTVSMEKWLSRLESSNWMSHIKDTLNCACLVAQCLDQEGASVLVHGSEGLDATLLVTSLAQIILNPDCRTVRGLEALVEREWLQAGYPFPIRHRKSCYGSGRSKTQAPTFLLFLDCVAQIHQQFPCSFEFSTSFLIMLFEHSYCSQFGTFLGTCEADRTRMKLAERTVSLWSYLNRPDVLQSFLNPMYDPNNRVIWPSVAPMSLVRFCFSGCLFHVKLKIFVN</sequence>
<dbReference type="CDD" id="cd14536">
    <property type="entry name" value="PTP-MTMR9"/>
    <property type="match status" value="1"/>
</dbReference>
<proteinExistence type="inferred from homology"/>